<organism evidence="1">
    <name type="scientific">hydrothermal vent metagenome</name>
    <dbReference type="NCBI Taxonomy" id="652676"/>
    <lineage>
        <taxon>unclassified sequences</taxon>
        <taxon>metagenomes</taxon>
        <taxon>ecological metagenomes</taxon>
    </lineage>
</organism>
<reference evidence="1" key="1">
    <citation type="submission" date="2018-06" db="EMBL/GenBank/DDBJ databases">
        <authorList>
            <person name="Zhirakovskaya E."/>
        </authorList>
    </citation>
    <scope>NUCLEOTIDE SEQUENCE</scope>
</reference>
<dbReference type="EMBL" id="UOEI01000101">
    <property type="protein sequence ID" value="VAV93365.1"/>
    <property type="molecule type" value="Genomic_DNA"/>
</dbReference>
<gene>
    <name evidence="1" type="ORF">MNBD_ACTINO01-1156</name>
</gene>
<accession>A0A3B0SEF7</accession>
<name>A0A3B0SEF7_9ZZZZ</name>
<dbReference type="AlphaFoldDB" id="A0A3B0SEF7"/>
<proteinExistence type="predicted"/>
<evidence type="ECO:0000313" key="1">
    <source>
        <dbReference type="EMBL" id="VAV93365.1"/>
    </source>
</evidence>
<protein>
    <submittedName>
        <fullName evidence="1">Uncharacterized protein</fullName>
    </submittedName>
</protein>
<sequence length="71" mass="7555">MSILGESASAGLFETRERAELAWDVLTEAGIPAVVLTDPGLLGKYSVSVEVERDDLDRAVAVLKASFPPSH</sequence>